<reference evidence="2" key="1">
    <citation type="journal article" date="2004" name="Nature">
        <title>Genome duplication in the teleost fish Tetraodon nigroviridis reveals the early vertebrate proto-karyotype.</title>
        <authorList>
            <person name="Jaillon O."/>
            <person name="Aury J.-M."/>
            <person name="Brunet F."/>
            <person name="Petit J.-L."/>
            <person name="Stange-Thomann N."/>
            <person name="Mauceli E."/>
            <person name="Bouneau L."/>
            <person name="Fischer C."/>
            <person name="Ozouf-Costaz C."/>
            <person name="Bernot A."/>
            <person name="Nicaud S."/>
            <person name="Jaffe D."/>
            <person name="Fisher S."/>
            <person name="Lutfalla G."/>
            <person name="Dossat C."/>
            <person name="Segurens B."/>
            <person name="Dasilva C."/>
            <person name="Salanoubat M."/>
            <person name="Levy M."/>
            <person name="Boudet N."/>
            <person name="Castellano S."/>
            <person name="Anthouard V."/>
            <person name="Jubin C."/>
            <person name="Castelli V."/>
            <person name="Katinka M."/>
            <person name="Vacherie B."/>
            <person name="Biemont C."/>
            <person name="Skalli Z."/>
            <person name="Cattolico L."/>
            <person name="Poulain J."/>
            <person name="De Berardinis V."/>
            <person name="Cruaud C."/>
            <person name="Duprat S."/>
            <person name="Brottier P."/>
            <person name="Coutanceau J.-P."/>
            <person name="Gouzy J."/>
            <person name="Parra G."/>
            <person name="Lardier G."/>
            <person name="Chapple C."/>
            <person name="McKernan K.J."/>
            <person name="McEwan P."/>
            <person name="Bosak S."/>
            <person name="Kellis M."/>
            <person name="Volff J.-N."/>
            <person name="Guigo R."/>
            <person name="Zody M.C."/>
            <person name="Mesirov J."/>
            <person name="Lindblad-Toh K."/>
            <person name="Birren B."/>
            <person name="Nusbaum C."/>
            <person name="Kahn D."/>
            <person name="Robinson-Rechavi M."/>
            <person name="Laudet V."/>
            <person name="Schachter V."/>
            <person name="Quetier F."/>
            <person name="Saurin W."/>
            <person name="Scarpelli C."/>
            <person name="Wincker P."/>
            <person name="Lander E.S."/>
            <person name="Weissenbach J."/>
            <person name="Roest Crollius H."/>
        </authorList>
    </citation>
    <scope>NUCLEOTIDE SEQUENCE [LARGE SCALE GENOMIC DNA]</scope>
</reference>
<name>Q4S5Q0_TETNG</name>
<feature type="region of interest" description="Disordered" evidence="1">
    <location>
        <begin position="1"/>
        <end position="34"/>
    </location>
</feature>
<sequence>MEKLTAPTEEDSITDSDPQGMNNPMLKPSDCEINDTFTGCDPRSLAVMPRVEPGELRADKCALYNYALAQQSTSTNNKIHRAHTESLSVSPNQSSMKGEPANSEGRRSFDRSQTGSKAVQRRLMAAT</sequence>
<feature type="region of interest" description="Disordered" evidence="1">
    <location>
        <begin position="73"/>
        <end position="127"/>
    </location>
</feature>
<reference evidence="2" key="2">
    <citation type="submission" date="2004-02" db="EMBL/GenBank/DDBJ databases">
        <authorList>
            <consortium name="Genoscope"/>
            <consortium name="Whitehead Institute Centre for Genome Research"/>
        </authorList>
    </citation>
    <scope>NUCLEOTIDE SEQUENCE</scope>
</reference>
<protein>
    <submittedName>
        <fullName evidence="2">(spotted green pufferfish) hypothetical protein</fullName>
    </submittedName>
</protein>
<feature type="compositionally biased region" description="Polar residues" evidence="1">
    <location>
        <begin position="85"/>
        <end position="96"/>
    </location>
</feature>
<dbReference type="KEGG" id="tng:GSTEN00023636G001"/>
<gene>
    <name evidence="2" type="ORF">GSTENG00023636001</name>
</gene>
<comment type="caution">
    <text evidence="2">The sequence shown here is derived from an EMBL/GenBank/DDBJ whole genome shotgun (WGS) entry which is preliminary data.</text>
</comment>
<proteinExistence type="predicted"/>
<accession>Q4S5Q0</accession>
<evidence type="ECO:0000256" key="1">
    <source>
        <dbReference type="SAM" id="MobiDB-lite"/>
    </source>
</evidence>
<dbReference type="AlphaFoldDB" id="Q4S5Q0"/>
<evidence type="ECO:0000313" key="2">
    <source>
        <dbReference type="EMBL" id="CAG04032.1"/>
    </source>
</evidence>
<organism evidence="2">
    <name type="scientific">Tetraodon nigroviridis</name>
    <name type="common">Spotted green pufferfish</name>
    <name type="synonym">Chelonodon nigroviridis</name>
    <dbReference type="NCBI Taxonomy" id="99883"/>
    <lineage>
        <taxon>Eukaryota</taxon>
        <taxon>Metazoa</taxon>
        <taxon>Chordata</taxon>
        <taxon>Craniata</taxon>
        <taxon>Vertebrata</taxon>
        <taxon>Euteleostomi</taxon>
        <taxon>Actinopterygii</taxon>
        <taxon>Neopterygii</taxon>
        <taxon>Teleostei</taxon>
        <taxon>Neoteleostei</taxon>
        <taxon>Acanthomorphata</taxon>
        <taxon>Eupercaria</taxon>
        <taxon>Tetraodontiformes</taxon>
        <taxon>Tetradontoidea</taxon>
        <taxon>Tetraodontidae</taxon>
        <taxon>Tetraodon</taxon>
    </lineage>
</organism>
<dbReference type="EMBL" id="CAAE01014729">
    <property type="protein sequence ID" value="CAG04032.1"/>
    <property type="molecule type" value="Genomic_DNA"/>
</dbReference>